<proteinExistence type="predicted"/>
<keyword evidence="5" id="KW-1185">Reference proteome</keyword>
<evidence type="ECO:0000313" key="3">
    <source>
        <dbReference type="EMBL" id="KFB45910.1"/>
    </source>
</evidence>
<keyword evidence="2" id="KW-1133">Transmembrane helix</keyword>
<keyword evidence="2" id="KW-0472">Membrane</keyword>
<evidence type="ECO:0000313" key="4">
    <source>
        <dbReference type="EnsemblMetazoa" id="ASIC013917-PA"/>
    </source>
</evidence>
<organism evidence="3">
    <name type="scientific">Anopheles sinensis</name>
    <name type="common">Mosquito</name>
    <dbReference type="NCBI Taxonomy" id="74873"/>
    <lineage>
        <taxon>Eukaryota</taxon>
        <taxon>Metazoa</taxon>
        <taxon>Ecdysozoa</taxon>
        <taxon>Arthropoda</taxon>
        <taxon>Hexapoda</taxon>
        <taxon>Insecta</taxon>
        <taxon>Pterygota</taxon>
        <taxon>Neoptera</taxon>
        <taxon>Endopterygota</taxon>
        <taxon>Diptera</taxon>
        <taxon>Nematocera</taxon>
        <taxon>Culicoidea</taxon>
        <taxon>Culicidae</taxon>
        <taxon>Anophelinae</taxon>
        <taxon>Anopheles</taxon>
    </lineage>
</organism>
<evidence type="ECO:0000256" key="1">
    <source>
        <dbReference type="SAM" id="MobiDB-lite"/>
    </source>
</evidence>
<name>A0A084W6R6_ANOSI</name>
<keyword evidence="2" id="KW-0812">Transmembrane</keyword>
<dbReference type="VEuPathDB" id="VectorBase:ASIC013917"/>
<feature type="compositionally biased region" description="Basic and acidic residues" evidence="1">
    <location>
        <begin position="9"/>
        <end position="20"/>
    </location>
</feature>
<dbReference type="AlphaFoldDB" id="A0A084W6R6"/>
<reference evidence="3 5" key="1">
    <citation type="journal article" date="2014" name="BMC Genomics">
        <title>Genome sequence of Anopheles sinensis provides insight into genetics basis of mosquito competence for malaria parasites.</title>
        <authorList>
            <person name="Zhou D."/>
            <person name="Zhang D."/>
            <person name="Ding G."/>
            <person name="Shi L."/>
            <person name="Hou Q."/>
            <person name="Ye Y."/>
            <person name="Xu Y."/>
            <person name="Zhou H."/>
            <person name="Xiong C."/>
            <person name="Li S."/>
            <person name="Yu J."/>
            <person name="Hong S."/>
            <person name="Yu X."/>
            <person name="Zou P."/>
            <person name="Chen C."/>
            <person name="Chang X."/>
            <person name="Wang W."/>
            <person name="Lv Y."/>
            <person name="Sun Y."/>
            <person name="Ma L."/>
            <person name="Shen B."/>
            <person name="Zhu C."/>
        </authorList>
    </citation>
    <scope>NUCLEOTIDE SEQUENCE [LARGE SCALE GENOMIC DNA]</scope>
</reference>
<dbReference type="EMBL" id="ATLV01020924">
    <property type="status" value="NOT_ANNOTATED_CDS"/>
    <property type="molecule type" value="Genomic_DNA"/>
</dbReference>
<dbReference type="EMBL" id="KE525310">
    <property type="protein sequence ID" value="KFB45910.1"/>
    <property type="molecule type" value="Genomic_DNA"/>
</dbReference>
<reference evidence="4" key="2">
    <citation type="submission" date="2020-05" db="UniProtKB">
        <authorList>
            <consortium name="EnsemblMetazoa"/>
        </authorList>
    </citation>
    <scope>IDENTIFICATION</scope>
</reference>
<protein>
    <submittedName>
        <fullName evidence="3 4">Amino acid adenylation domain-containing protein</fullName>
    </submittedName>
</protein>
<feature type="transmembrane region" description="Helical" evidence="2">
    <location>
        <begin position="105"/>
        <end position="137"/>
    </location>
</feature>
<accession>A0A084W6R6</accession>
<evidence type="ECO:0000313" key="5">
    <source>
        <dbReference type="Proteomes" id="UP000030765"/>
    </source>
</evidence>
<dbReference type="EnsemblMetazoa" id="ASIC013917-RA">
    <property type="protein sequence ID" value="ASIC013917-PA"/>
    <property type="gene ID" value="ASIC013917"/>
</dbReference>
<gene>
    <name evidence="3" type="ORF">ZHAS_00013917</name>
</gene>
<evidence type="ECO:0000256" key="2">
    <source>
        <dbReference type="SAM" id="Phobius"/>
    </source>
</evidence>
<sequence length="141" mass="15659">MSVATGECLRSERDSESDALRASERKRWCGSSQAVADGMKVEKKHTKPAREVYERSGGAVDGRCVCVCVEEEADASSSSAAKPLAKRGFFLETVGTDRHHHRHRFVAIVADAFFALMLLLLLLFLLVFLLLLVVLVVPQRW</sequence>
<dbReference type="Proteomes" id="UP000030765">
    <property type="component" value="Unassembled WGS sequence"/>
</dbReference>
<feature type="region of interest" description="Disordered" evidence="1">
    <location>
        <begin position="1"/>
        <end position="20"/>
    </location>
</feature>